<dbReference type="Proteomes" id="UP001549111">
    <property type="component" value="Unassembled WGS sequence"/>
</dbReference>
<protein>
    <submittedName>
        <fullName evidence="1">Na+/phosphate symporter</fullName>
    </submittedName>
</protein>
<name>A0ABV2IPF6_9BURK</name>
<reference evidence="1 2" key="1">
    <citation type="submission" date="2024-06" db="EMBL/GenBank/DDBJ databases">
        <title>Genomic Encyclopedia of Type Strains, Phase IV (KMG-IV): sequencing the most valuable type-strain genomes for metagenomic binning, comparative biology and taxonomic classification.</title>
        <authorList>
            <person name="Goeker M."/>
        </authorList>
    </citation>
    <scope>NUCLEOTIDE SEQUENCE [LARGE SCALE GENOMIC DNA]</scope>
    <source>
        <strain evidence="1 2">D-501</strain>
    </source>
</reference>
<comment type="caution">
    <text evidence="1">The sequence shown here is derived from an EMBL/GenBank/DDBJ whole genome shotgun (WGS) entry which is preliminary data.</text>
</comment>
<evidence type="ECO:0000313" key="1">
    <source>
        <dbReference type="EMBL" id="MET3604842.1"/>
    </source>
</evidence>
<dbReference type="EMBL" id="JBEPLS010000010">
    <property type="protein sequence ID" value="MET3604842.1"/>
    <property type="molecule type" value="Genomic_DNA"/>
</dbReference>
<dbReference type="RefSeq" id="WP_256365885.1">
    <property type="nucleotide sequence ID" value="NZ_CP035708.1"/>
</dbReference>
<proteinExistence type="predicted"/>
<sequence length="41" mass="4522">MLHLLNLFAAIALLIWATQLVRTGVLRLLENTADSIETSSL</sequence>
<keyword evidence="2" id="KW-1185">Reference proteome</keyword>
<evidence type="ECO:0000313" key="2">
    <source>
        <dbReference type="Proteomes" id="UP001549111"/>
    </source>
</evidence>
<gene>
    <name evidence="1" type="ORF">ABIC99_002666</name>
</gene>
<organism evidence="1 2">
    <name type="scientific">Sphaerotilus sulfidivorans</name>
    <dbReference type="NCBI Taxonomy" id="639200"/>
    <lineage>
        <taxon>Bacteria</taxon>
        <taxon>Pseudomonadati</taxon>
        <taxon>Pseudomonadota</taxon>
        <taxon>Betaproteobacteria</taxon>
        <taxon>Burkholderiales</taxon>
        <taxon>Sphaerotilaceae</taxon>
        <taxon>Sphaerotilus</taxon>
    </lineage>
</organism>
<accession>A0ABV2IPF6</accession>